<feature type="compositionally biased region" description="Basic and acidic residues" evidence="1">
    <location>
        <begin position="102"/>
        <end position="111"/>
    </location>
</feature>
<reference evidence="2 3" key="2">
    <citation type="submission" date="2015-05" db="EMBL/GenBank/DDBJ databases">
        <title>Distinctive expansion of gene families associated with plant cell wall degradation and secondary metabolism in the genomes of grapevine trunk pathogens.</title>
        <authorList>
            <person name="Lawrence D.P."/>
            <person name="Travadon R."/>
            <person name="Rolshausen P.E."/>
            <person name="Baumgartner K."/>
        </authorList>
    </citation>
    <scope>NUCLEOTIDE SEQUENCE [LARGE SCALE GENOMIC DNA]</scope>
    <source>
        <strain evidence="2">DS831</strain>
    </source>
</reference>
<dbReference type="AlphaFoldDB" id="A0A0G2GAI7"/>
<dbReference type="PANTHER" id="PTHR28096">
    <property type="entry name" value="PROTEIN FAF1"/>
    <property type="match status" value="1"/>
</dbReference>
<comment type="caution">
    <text evidence="2">The sequence shown here is derived from an EMBL/GenBank/DDBJ whole genome shotgun (WGS) entry which is preliminary data.</text>
</comment>
<evidence type="ECO:0000256" key="1">
    <source>
        <dbReference type="SAM" id="MobiDB-lite"/>
    </source>
</evidence>
<name>A0A0G2GAI7_9PEZI</name>
<dbReference type="InterPro" id="IPR027973">
    <property type="entry name" value="FSAF1-like"/>
</dbReference>
<accession>A0A0G2GAI7</accession>
<dbReference type="EMBL" id="LAQI01000099">
    <property type="protein sequence ID" value="KKY20663.1"/>
    <property type="molecule type" value="Genomic_DNA"/>
</dbReference>
<feature type="region of interest" description="Disordered" evidence="1">
    <location>
        <begin position="173"/>
        <end position="193"/>
    </location>
</feature>
<proteinExistence type="predicted"/>
<dbReference type="PANTHER" id="PTHR28096:SF1">
    <property type="entry name" value="PROTEIN FAF1"/>
    <property type="match status" value="1"/>
</dbReference>
<organism evidence="2 3">
    <name type="scientific">Diplodia seriata</name>
    <dbReference type="NCBI Taxonomy" id="420778"/>
    <lineage>
        <taxon>Eukaryota</taxon>
        <taxon>Fungi</taxon>
        <taxon>Dikarya</taxon>
        <taxon>Ascomycota</taxon>
        <taxon>Pezizomycotina</taxon>
        <taxon>Dothideomycetes</taxon>
        <taxon>Dothideomycetes incertae sedis</taxon>
        <taxon>Botryosphaeriales</taxon>
        <taxon>Botryosphaeriaceae</taxon>
        <taxon>Diplodia</taxon>
    </lineage>
</organism>
<evidence type="ECO:0008006" key="4">
    <source>
        <dbReference type="Google" id="ProtNLM"/>
    </source>
</evidence>
<evidence type="ECO:0000313" key="3">
    <source>
        <dbReference type="Proteomes" id="UP000034182"/>
    </source>
</evidence>
<feature type="compositionally biased region" description="Acidic residues" evidence="1">
    <location>
        <begin position="64"/>
        <end position="88"/>
    </location>
</feature>
<feature type="compositionally biased region" description="Basic and acidic residues" evidence="1">
    <location>
        <begin position="221"/>
        <end position="253"/>
    </location>
</feature>
<evidence type="ECO:0000313" key="2">
    <source>
        <dbReference type="EMBL" id="KKY20663.1"/>
    </source>
</evidence>
<feature type="compositionally biased region" description="Basic and acidic residues" evidence="1">
    <location>
        <begin position="24"/>
        <end position="63"/>
    </location>
</feature>
<dbReference type="GO" id="GO:0005730">
    <property type="term" value="C:nucleolus"/>
    <property type="evidence" value="ECO:0007669"/>
    <property type="project" value="TreeGrafter"/>
</dbReference>
<feature type="region of interest" description="Disordered" evidence="1">
    <location>
        <begin position="1"/>
        <end position="151"/>
    </location>
</feature>
<sequence>MAIALGKRKRAEAKTAVAVSKRPVKQEKPEESDSEDMRDAFRRAFEAKFKPLDGVTKKEKAPEPEDEEKDGSEEDDEWEGISGDDEEPGNTVEVVEITGPTRSERMSKAELKAFMSSKPPTQPSKNPTTSSKNKKDDDDKDDDPDTDAMNLKNDLALQRLLKESHLLDASAPSADLLAGPTGKNRHKATDLRIQSLGSKASILAQEKMPMSHRKGMKAKASAKEATRRREARENGIILEKARKDQATNDDGSKKRERGVGGPGVGRFSGGMLRLSKKDVASITGEGRGGFGGKRGGKRR</sequence>
<feature type="region of interest" description="Disordered" evidence="1">
    <location>
        <begin position="205"/>
        <end position="299"/>
    </location>
</feature>
<feature type="compositionally biased region" description="Gly residues" evidence="1">
    <location>
        <begin position="259"/>
        <end position="268"/>
    </location>
</feature>
<feature type="compositionally biased region" description="Basic residues" evidence="1">
    <location>
        <begin position="1"/>
        <end position="11"/>
    </location>
</feature>
<dbReference type="InterPro" id="IPR053030">
    <property type="entry name" value="Ribosomal_biogenesis_FAF1-like"/>
</dbReference>
<dbReference type="Pfam" id="PF15375">
    <property type="entry name" value="FSAF1"/>
    <property type="match status" value="1"/>
</dbReference>
<reference evidence="2 3" key="1">
    <citation type="submission" date="2015-03" db="EMBL/GenBank/DDBJ databases">
        <authorList>
            <person name="Morales-Cruz A."/>
            <person name="Amrine K.C."/>
            <person name="Cantu D."/>
        </authorList>
    </citation>
    <scope>NUCLEOTIDE SEQUENCE [LARGE SCALE GENOMIC DNA]</scope>
    <source>
        <strain evidence="2">DS831</strain>
    </source>
</reference>
<dbReference type="Proteomes" id="UP000034182">
    <property type="component" value="Unassembled WGS sequence"/>
</dbReference>
<protein>
    <recommendedName>
        <fullName evidence="4">Protein FAF1</fullName>
    </recommendedName>
</protein>
<gene>
    <name evidence="2" type="ORF">UCDDS831_g04710</name>
</gene>
<dbReference type="GO" id="GO:0000462">
    <property type="term" value="P:maturation of SSU-rRNA from tricistronic rRNA transcript (SSU-rRNA, 5.8S rRNA, LSU-rRNA)"/>
    <property type="evidence" value="ECO:0007669"/>
    <property type="project" value="TreeGrafter"/>
</dbReference>